<evidence type="ECO:0000313" key="7">
    <source>
        <dbReference type="Proteomes" id="UP000241808"/>
    </source>
</evidence>
<dbReference type="InterPro" id="IPR004107">
    <property type="entry name" value="Integrase_SAM-like_N"/>
</dbReference>
<dbReference type="InterPro" id="IPR011010">
    <property type="entry name" value="DNA_brk_join_enz"/>
</dbReference>
<dbReference type="GO" id="GO:0006310">
    <property type="term" value="P:DNA recombination"/>
    <property type="evidence" value="ECO:0007669"/>
    <property type="project" value="UniProtKB-KW"/>
</dbReference>
<comment type="caution">
    <text evidence="6">The sequence shown here is derived from an EMBL/GenBank/DDBJ whole genome shotgun (WGS) entry which is preliminary data.</text>
</comment>
<keyword evidence="3" id="KW-0233">DNA recombination</keyword>
<proteinExistence type="predicted"/>
<sequence length="621" mass="68346">MQLFDDEIRHDVILDLPGPLAVVVSRWLCDLEIRGFAPATVSLKRRAIVAIYRDLHPKHWENTSRVLKCPLEEDLESLEQRWRSEGLSASTCDDRIAAWRSLIKFEAGVVDASALRGMLRYGARRRHARAAARKPVARAEQQLAFEFFYSSHAAESPGLEPTLPNWVVARDYAMMLVMADTNATPSEICRMPQALKQLDGKSAVWVCKGDLQHGHLQQIRPETQDAIEKYQAACPFRPEGGDSHLFIGRHGEALRPRAVQDALQNVGRAAGCMQPLTSTGMKYGFGQELADAGESHLTIMKRLGLTTVTCALRATGWNAEQHALLPSIARVDLDNEDEMASKLARRFMAYLLQQTEMGIYTIAAYGGDAEKFLTFVAKQGLEPYEIDRTTIDGFSATLLNTQAKATAARAVLSVNWLLRFMSHESLIAFNAVTGLIEPIARDEEPVLTSPSLVDAALSRLDATPDCCSTSLATALVSLAGIEGLTLDELRSLTRAEACTAFSSGPTAWRIKRFIGLTPDIPAELPLAYLPTQRADTPARITVRRLLAKELGQIGFSAMTPRQLRGSAIVRKLQSEPDLGEVARWARLANPDRLIPYIKALESLRDRAANDNAEAPAARTAA</sequence>
<evidence type="ECO:0000256" key="1">
    <source>
        <dbReference type="ARBA" id="ARBA00022908"/>
    </source>
</evidence>
<dbReference type="InterPro" id="IPR044068">
    <property type="entry name" value="CB"/>
</dbReference>
<gene>
    <name evidence="6" type="ORF">C8P69_1435</name>
</gene>
<dbReference type="InterPro" id="IPR010998">
    <property type="entry name" value="Integrase_recombinase_N"/>
</dbReference>
<reference evidence="6 7" key="1">
    <citation type="submission" date="2018-04" db="EMBL/GenBank/DDBJ databases">
        <title>Genomic Encyclopedia of Archaeal and Bacterial Type Strains, Phase II (KMG-II): from individual species to whole genera.</title>
        <authorList>
            <person name="Goeker M."/>
        </authorList>
    </citation>
    <scope>NUCLEOTIDE SEQUENCE [LARGE SCALE GENOMIC DNA]</scope>
    <source>
        <strain evidence="6 7">DSM 25521</strain>
    </source>
</reference>
<keyword evidence="2 4" id="KW-0238">DNA-binding</keyword>
<dbReference type="SUPFAM" id="SSF56349">
    <property type="entry name" value="DNA breaking-rejoining enzymes"/>
    <property type="match status" value="2"/>
</dbReference>
<evidence type="ECO:0000256" key="4">
    <source>
        <dbReference type="PROSITE-ProRule" id="PRU01248"/>
    </source>
</evidence>
<dbReference type="OrthoDB" id="67979at2"/>
<protein>
    <submittedName>
        <fullName evidence="6">Site-specific recombinase XerC</fullName>
    </submittedName>
</protein>
<dbReference type="EMBL" id="PZZL01000043">
    <property type="protein sequence ID" value="PTM43780.1"/>
    <property type="molecule type" value="Genomic_DNA"/>
</dbReference>
<evidence type="ECO:0000259" key="5">
    <source>
        <dbReference type="PROSITE" id="PS51900"/>
    </source>
</evidence>
<dbReference type="InterPro" id="IPR013762">
    <property type="entry name" value="Integrase-like_cat_sf"/>
</dbReference>
<dbReference type="GO" id="GO:0003677">
    <property type="term" value="F:DNA binding"/>
    <property type="evidence" value="ECO:0007669"/>
    <property type="project" value="UniProtKB-UniRule"/>
</dbReference>
<dbReference type="PROSITE" id="PS51900">
    <property type="entry name" value="CB"/>
    <property type="match status" value="2"/>
</dbReference>
<evidence type="ECO:0000256" key="3">
    <source>
        <dbReference type="ARBA" id="ARBA00023172"/>
    </source>
</evidence>
<organism evidence="6 7">
    <name type="scientific">Phreatobacter oligotrophus</name>
    <dbReference type="NCBI Taxonomy" id="1122261"/>
    <lineage>
        <taxon>Bacteria</taxon>
        <taxon>Pseudomonadati</taxon>
        <taxon>Pseudomonadota</taxon>
        <taxon>Alphaproteobacteria</taxon>
        <taxon>Hyphomicrobiales</taxon>
        <taxon>Phreatobacteraceae</taxon>
        <taxon>Phreatobacter</taxon>
    </lineage>
</organism>
<evidence type="ECO:0000313" key="6">
    <source>
        <dbReference type="EMBL" id="PTM43780.1"/>
    </source>
</evidence>
<feature type="domain" description="Core-binding (CB)" evidence="5">
    <location>
        <begin position="338"/>
        <end position="422"/>
    </location>
</feature>
<keyword evidence="7" id="KW-1185">Reference proteome</keyword>
<dbReference type="GO" id="GO:0015074">
    <property type="term" value="P:DNA integration"/>
    <property type="evidence" value="ECO:0007669"/>
    <property type="project" value="UniProtKB-KW"/>
</dbReference>
<accession>A0A2T4YLD7</accession>
<feature type="domain" description="Core-binding (CB)" evidence="5">
    <location>
        <begin position="18"/>
        <end position="107"/>
    </location>
</feature>
<dbReference type="Pfam" id="PF02899">
    <property type="entry name" value="Phage_int_SAM_1"/>
    <property type="match status" value="1"/>
</dbReference>
<dbReference type="RefSeq" id="WP_108179786.1">
    <property type="nucleotide sequence ID" value="NZ_PZZL01000043.1"/>
</dbReference>
<dbReference type="Gene3D" id="1.10.443.10">
    <property type="entry name" value="Intergrase catalytic core"/>
    <property type="match status" value="1"/>
</dbReference>
<dbReference type="Gene3D" id="1.10.150.130">
    <property type="match status" value="1"/>
</dbReference>
<keyword evidence="1" id="KW-0229">DNA integration</keyword>
<dbReference type="AlphaFoldDB" id="A0A2T4YLD7"/>
<name>A0A2T4YLD7_9HYPH</name>
<evidence type="ECO:0000256" key="2">
    <source>
        <dbReference type="ARBA" id="ARBA00023125"/>
    </source>
</evidence>
<dbReference type="Proteomes" id="UP000241808">
    <property type="component" value="Unassembled WGS sequence"/>
</dbReference>